<accession>A0ABM9NEA3</accession>
<keyword evidence="1" id="KW-0378">Hydrolase</keyword>
<dbReference type="SUPFAM" id="SSF53254">
    <property type="entry name" value="Phosphoglycerate mutase-like"/>
    <property type="match status" value="1"/>
</dbReference>
<dbReference type="RefSeq" id="WP_348758535.1">
    <property type="nucleotide sequence ID" value="NZ_OZ026884.1"/>
</dbReference>
<sequence length="212" mass="23854">MALTLYLLRHGETEASRTGGYSGDLDIDLSPEGYQMAEDFAAAYRDHPWEAVYSSPMRRTRATAEPLCRQAGLELRIRDGLRELGYGQWEGKSPEEVRRDHHLDYLRWLADAGWNAPTGGERGVDVGVRAMAVLEEIYRQHPDGDVLVVSHKATLRILLCQLLGIDVGRYRDRVNILAASLAVVEMREHGPLLTRLGDRSHLRPALQERLGT</sequence>
<evidence type="ECO:0000313" key="1">
    <source>
        <dbReference type="EMBL" id="CAL1238928.1"/>
    </source>
</evidence>
<dbReference type="Pfam" id="PF00300">
    <property type="entry name" value="His_Phos_1"/>
    <property type="match status" value="1"/>
</dbReference>
<dbReference type="InterPro" id="IPR013078">
    <property type="entry name" value="His_Pase_superF_clade-1"/>
</dbReference>
<dbReference type="GO" id="GO:0043755">
    <property type="term" value="F:alpha-ribazole phosphatase activity"/>
    <property type="evidence" value="ECO:0007669"/>
    <property type="project" value="UniProtKB-EC"/>
</dbReference>
<reference evidence="1 2" key="1">
    <citation type="submission" date="2024-04" db="EMBL/GenBank/DDBJ databases">
        <authorList>
            <person name="Cremers G."/>
        </authorList>
    </citation>
    <scope>NUCLEOTIDE SEQUENCE [LARGE SCALE GENOMIC DNA]</scope>
    <source>
        <strain evidence="1">MeCH1-AG</strain>
    </source>
</reference>
<evidence type="ECO:0000313" key="2">
    <source>
        <dbReference type="Proteomes" id="UP001497493"/>
    </source>
</evidence>
<gene>
    <name evidence="1" type="ORF">MECH1_V1_0147</name>
</gene>
<keyword evidence="2" id="KW-1185">Reference proteome</keyword>
<dbReference type="CDD" id="cd07067">
    <property type="entry name" value="HP_PGM_like"/>
    <property type="match status" value="1"/>
</dbReference>
<protein>
    <submittedName>
        <fullName evidence="1">Alpha-ribazole-5'-phosphate phosphatase</fullName>
        <ecNumber evidence="1">3.1.3.73</ecNumber>
    </submittedName>
</protein>
<proteinExistence type="predicted"/>
<dbReference type="EC" id="3.1.3.73" evidence="1"/>
<dbReference type="Gene3D" id="3.40.50.1240">
    <property type="entry name" value="Phosphoglycerate mutase-like"/>
    <property type="match status" value="1"/>
</dbReference>
<dbReference type="InterPro" id="IPR029033">
    <property type="entry name" value="His_PPase_superfam"/>
</dbReference>
<name>A0ABM9NEA3_9GAMM</name>
<dbReference type="InterPro" id="IPR050275">
    <property type="entry name" value="PGM_Phosphatase"/>
</dbReference>
<dbReference type="EMBL" id="OZ026884">
    <property type="protein sequence ID" value="CAL1238928.1"/>
    <property type="molecule type" value="Genomic_DNA"/>
</dbReference>
<dbReference type="Proteomes" id="UP001497493">
    <property type="component" value="Chromosome"/>
</dbReference>
<dbReference type="SMART" id="SM00855">
    <property type="entry name" value="PGAM"/>
    <property type="match status" value="1"/>
</dbReference>
<organism evidence="1 2">
    <name type="scientific">Candidatus Methylocalor cossyra</name>
    <dbReference type="NCBI Taxonomy" id="3108543"/>
    <lineage>
        <taxon>Bacteria</taxon>
        <taxon>Pseudomonadati</taxon>
        <taxon>Pseudomonadota</taxon>
        <taxon>Gammaproteobacteria</taxon>
        <taxon>Methylococcales</taxon>
        <taxon>Methylococcaceae</taxon>
        <taxon>Candidatus Methylocalor</taxon>
    </lineage>
</organism>
<dbReference type="PANTHER" id="PTHR48100">
    <property type="entry name" value="BROAD-SPECIFICITY PHOSPHATASE YOR283W-RELATED"/>
    <property type="match status" value="1"/>
</dbReference>
<dbReference type="PANTHER" id="PTHR48100:SF1">
    <property type="entry name" value="HISTIDINE PHOSPHATASE FAMILY PROTEIN-RELATED"/>
    <property type="match status" value="1"/>
</dbReference>